<reference evidence="12 13" key="1">
    <citation type="submission" date="2019-03" db="EMBL/GenBank/DDBJ databases">
        <authorList>
            <person name="Gaulin E."/>
            <person name="Dumas B."/>
        </authorList>
    </citation>
    <scope>NUCLEOTIDE SEQUENCE [LARGE SCALE GENOMIC DNA]</scope>
    <source>
        <strain evidence="12">CBS 568.67</strain>
    </source>
</reference>
<dbReference type="Gene3D" id="3.30.160.60">
    <property type="entry name" value="Classic Zinc Finger"/>
    <property type="match status" value="1"/>
</dbReference>
<feature type="active site" description="Charge relay system" evidence="7">
    <location>
        <position position="96"/>
    </location>
</feature>
<keyword evidence="2 7" id="KW-0645">Protease</keyword>
<dbReference type="SUPFAM" id="SSF49785">
    <property type="entry name" value="Galactose-binding domain-like"/>
    <property type="match status" value="1"/>
</dbReference>
<dbReference type="OrthoDB" id="65407at2759"/>
<reference evidence="11" key="2">
    <citation type="submission" date="2019-06" db="EMBL/GenBank/DDBJ databases">
        <title>Genomics analysis of Aphanomyces spp. identifies a new class of oomycete effector associated with host adaptation.</title>
        <authorList>
            <person name="Gaulin E."/>
        </authorList>
    </citation>
    <scope>NUCLEOTIDE SEQUENCE</scope>
    <source>
        <strain evidence="11">CBS 578.67</strain>
    </source>
</reference>
<feature type="domain" description="C2H2-type" evidence="10">
    <location>
        <begin position="607"/>
        <end position="630"/>
    </location>
</feature>
<dbReference type="EMBL" id="CAADRA010007245">
    <property type="protein sequence ID" value="VFT99591.1"/>
    <property type="molecule type" value="Genomic_DNA"/>
</dbReference>
<dbReference type="InterPro" id="IPR034058">
    <property type="entry name" value="TagA/B/C/D_pept_dom"/>
</dbReference>
<feature type="chain" id="PRO_5033437806" description="subtilisin" evidence="9">
    <location>
        <begin position="16"/>
        <end position="657"/>
    </location>
</feature>
<evidence type="ECO:0000313" key="12">
    <source>
        <dbReference type="EMBL" id="VFT99591.1"/>
    </source>
</evidence>
<keyword evidence="8" id="KW-0472">Membrane</keyword>
<keyword evidence="8" id="KW-1133">Transmembrane helix</keyword>
<comment type="catalytic activity">
    <reaction evidence="5">
        <text>Hydrolysis of proteins with broad specificity for peptide bonds, and a preference for a large uncharged residue in P1. Hydrolyzes peptide amides.</text>
        <dbReference type="EC" id="3.4.21.62"/>
    </reaction>
</comment>
<dbReference type="GO" id="GO:0006508">
    <property type="term" value="P:proteolysis"/>
    <property type="evidence" value="ECO:0007669"/>
    <property type="project" value="UniProtKB-KW"/>
</dbReference>
<evidence type="ECO:0000256" key="3">
    <source>
        <dbReference type="ARBA" id="ARBA00022801"/>
    </source>
</evidence>
<dbReference type="InterPro" id="IPR008979">
    <property type="entry name" value="Galactose-bd-like_sf"/>
</dbReference>
<dbReference type="PRINTS" id="PR00723">
    <property type="entry name" value="SUBTILISIN"/>
</dbReference>
<dbReference type="InterPro" id="IPR051048">
    <property type="entry name" value="Peptidase_S8/S53_subtilisin"/>
</dbReference>
<feature type="domain" description="C2H2-type" evidence="10">
    <location>
        <begin position="634"/>
        <end position="657"/>
    </location>
</feature>
<dbReference type="EC" id="3.4.21.62" evidence="6"/>
<evidence type="ECO:0000313" key="13">
    <source>
        <dbReference type="Proteomes" id="UP000332933"/>
    </source>
</evidence>
<proteinExistence type="inferred from homology"/>
<dbReference type="CDD" id="cd04842">
    <property type="entry name" value="Peptidases_S8_Kp43_protease"/>
    <property type="match status" value="1"/>
</dbReference>
<evidence type="ECO:0000256" key="8">
    <source>
        <dbReference type="SAM" id="Phobius"/>
    </source>
</evidence>
<dbReference type="PANTHER" id="PTHR43399">
    <property type="entry name" value="SUBTILISIN-RELATED"/>
    <property type="match status" value="1"/>
</dbReference>
<gene>
    <name evidence="12" type="primary">Aste57867_22941</name>
    <name evidence="11" type="ORF">As57867_022870</name>
    <name evidence="12" type="ORF">ASTE57867_22941</name>
</gene>
<dbReference type="PROSITE" id="PS00137">
    <property type="entry name" value="SUBTILASE_HIS"/>
    <property type="match status" value="1"/>
</dbReference>
<feature type="active site" description="Charge relay system" evidence="7">
    <location>
        <position position="46"/>
    </location>
</feature>
<feature type="transmembrane region" description="Helical" evidence="8">
    <location>
        <begin position="560"/>
        <end position="583"/>
    </location>
</feature>
<feature type="active site" description="Charge relay system" evidence="7">
    <location>
        <position position="303"/>
    </location>
</feature>
<sequence>MLVAVLLQAAATVMAAQGTNESPLRSIFDGLGISTTGKASVVGITDSGIYLHHSEFSQSSPNPFNRFDLNATKLVFYETFADDKEESVDADGTCGHGTHVAGILAGRTIGAAPDAKIAFLDIAYLNAAGKMALKTPQSPLALFQNQTKAGAKVISFSWGTDSTWSNDLVAAANDDYNGLAKDIDAYLYDHPGVLLVTAAGNNGETGPKSLLSPGGAKNVLTVGATFTDALTFDRVARETGPLGCADTINMDTVPYFSARGPTQDGRIKPDVVVPGMYLVSARSFPYNVSNASTNDTCRKAGTSQATPLAASLAVLVFEWLGEGVWFNGTPQPQYKLAFVPSSLVKALIVHTATPVRRRLPYFDNTTTCSYLQSDRFRLKTYPDANQGYGRPNLTSLWAPNGVYFVPNHTGVMPSLTTGFEHSYLLTVVKPQRLRVTIVWTDAPAVPGNGGRALTNNLDLSLRLAGDMVLHPLSGNAQPDALNNVEVIDISWEELEAAVPRSLIQNDRVSVVAKVAGTNVPKGPQLYSIVSTAPLQLVDSKSMSTAAKEETTSCGSNIAKWVAIGGGIALVCVLAAFFAVVFACRKTHPSGERQTMHESLRGLLRLKETCRKCGFQTPNTVALAEHIEDAHRQPQKCPRCHFTSANPDLLASHVVTFH</sequence>
<evidence type="ECO:0000259" key="10">
    <source>
        <dbReference type="SMART" id="SM00355"/>
    </source>
</evidence>
<dbReference type="Proteomes" id="UP000332933">
    <property type="component" value="Unassembled WGS sequence"/>
</dbReference>
<dbReference type="Pfam" id="PF00082">
    <property type="entry name" value="Peptidase_S8"/>
    <property type="match status" value="1"/>
</dbReference>
<evidence type="ECO:0000256" key="6">
    <source>
        <dbReference type="ARBA" id="ARBA00023619"/>
    </source>
</evidence>
<feature type="signal peptide" evidence="9">
    <location>
        <begin position="1"/>
        <end position="15"/>
    </location>
</feature>
<organism evidence="12 13">
    <name type="scientific">Aphanomyces stellatus</name>
    <dbReference type="NCBI Taxonomy" id="120398"/>
    <lineage>
        <taxon>Eukaryota</taxon>
        <taxon>Sar</taxon>
        <taxon>Stramenopiles</taxon>
        <taxon>Oomycota</taxon>
        <taxon>Saprolegniomycetes</taxon>
        <taxon>Saprolegniales</taxon>
        <taxon>Verrucalvaceae</taxon>
        <taxon>Aphanomyces</taxon>
    </lineage>
</organism>
<dbReference type="AlphaFoldDB" id="A0A485LMZ5"/>
<keyword evidence="13" id="KW-1185">Reference proteome</keyword>
<accession>A0A485LMZ5</accession>
<evidence type="ECO:0000256" key="5">
    <source>
        <dbReference type="ARBA" id="ARBA00023529"/>
    </source>
</evidence>
<evidence type="ECO:0000313" key="11">
    <source>
        <dbReference type="EMBL" id="KAF0685116.1"/>
    </source>
</evidence>
<dbReference type="InterPro" id="IPR013087">
    <property type="entry name" value="Znf_C2H2_type"/>
</dbReference>
<dbReference type="InterPro" id="IPR022398">
    <property type="entry name" value="Peptidase_S8_His-AS"/>
</dbReference>
<keyword evidence="4 7" id="KW-0720">Serine protease</keyword>
<evidence type="ECO:0000256" key="9">
    <source>
        <dbReference type="SAM" id="SignalP"/>
    </source>
</evidence>
<dbReference type="SMART" id="SM00355">
    <property type="entry name" value="ZnF_C2H2"/>
    <property type="match status" value="2"/>
</dbReference>
<comment type="similarity">
    <text evidence="1 7">Belongs to the peptidase S8 family.</text>
</comment>
<dbReference type="Gene3D" id="3.40.50.200">
    <property type="entry name" value="Peptidase S8/S53 domain"/>
    <property type="match status" value="1"/>
</dbReference>
<evidence type="ECO:0000256" key="1">
    <source>
        <dbReference type="ARBA" id="ARBA00011073"/>
    </source>
</evidence>
<dbReference type="Gene3D" id="2.60.120.380">
    <property type="match status" value="1"/>
</dbReference>
<dbReference type="SUPFAM" id="SSF52743">
    <property type="entry name" value="Subtilisin-like"/>
    <property type="match status" value="1"/>
</dbReference>
<evidence type="ECO:0000256" key="2">
    <source>
        <dbReference type="ARBA" id="ARBA00022670"/>
    </source>
</evidence>
<keyword evidence="3 7" id="KW-0378">Hydrolase</keyword>
<dbReference type="InterPro" id="IPR015500">
    <property type="entry name" value="Peptidase_S8_subtilisin-rel"/>
</dbReference>
<dbReference type="PROSITE" id="PS51892">
    <property type="entry name" value="SUBTILASE"/>
    <property type="match status" value="1"/>
</dbReference>
<dbReference type="PANTHER" id="PTHR43399:SF4">
    <property type="entry name" value="CELL WALL-ASSOCIATED PROTEASE"/>
    <property type="match status" value="1"/>
</dbReference>
<keyword evidence="8" id="KW-0812">Transmembrane</keyword>
<keyword evidence="9" id="KW-0732">Signal</keyword>
<name>A0A485LMZ5_9STRA</name>
<dbReference type="InterPro" id="IPR000209">
    <property type="entry name" value="Peptidase_S8/S53_dom"/>
</dbReference>
<dbReference type="EMBL" id="VJMH01007219">
    <property type="protein sequence ID" value="KAF0685116.1"/>
    <property type="molecule type" value="Genomic_DNA"/>
</dbReference>
<dbReference type="InterPro" id="IPR036852">
    <property type="entry name" value="Peptidase_S8/S53_dom_sf"/>
</dbReference>
<protein>
    <recommendedName>
        <fullName evidence="6">subtilisin</fullName>
        <ecNumber evidence="6">3.4.21.62</ecNumber>
    </recommendedName>
</protein>
<evidence type="ECO:0000256" key="7">
    <source>
        <dbReference type="PROSITE-ProRule" id="PRU01240"/>
    </source>
</evidence>
<evidence type="ECO:0000256" key="4">
    <source>
        <dbReference type="ARBA" id="ARBA00022825"/>
    </source>
</evidence>
<dbReference type="GO" id="GO:0004252">
    <property type="term" value="F:serine-type endopeptidase activity"/>
    <property type="evidence" value="ECO:0007669"/>
    <property type="project" value="UniProtKB-UniRule"/>
</dbReference>